<dbReference type="STRING" id="48467.SAMN02745166_01424"/>
<feature type="domain" description="TonB C-terminal" evidence="2">
    <location>
        <begin position="38"/>
        <end position="128"/>
    </location>
</feature>
<feature type="region of interest" description="Disordered" evidence="1">
    <location>
        <begin position="1"/>
        <end position="36"/>
    </location>
</feature>
<reference evidence="4" key="1">
    <citation type="submission" date="2017-02" db="EMBL/GenBank/DDBJ databases">
        <authorList>
            <person name="Varghese N."/>
            <person name="Submissions S."/>
        </authorList>
    </citation>
    <scope>NUCLEOTIDE SEQUENCE [LARGE SCALE GENOMIC DNA]</scope>
    <source>
        <strain evidence="4">ATCC 700200</strain>
    </source>
</reference>
<dbReference type="Pfam" id="PF13103">
    <property type="entry name" value="TonB_2"/>
    <property type="match status" value="1"/>
</dbReference>
<feature type="compositionally biased region" description="Basic and acidic residues" evidence="1">
    <location>
        <begin position="19"/>
        <end position="29"/>
    </location>
</feature>
<evidence type="ECO:0000313" key="4">
    <source>
        <dbReference type="Proteomes" id="UP000190774"/>
    </source>
</evidence>
<dbReference type="Proteomes" id="UP000190774">
    <property type="component" value="Unassembled WGS sequence"/>
</dbReference>
<dbReference type="EMBL" id="FUYE01000004">
    <property type="protein sequence ID" value="SKA88475.1"/>
    <property type="molecule type" value="Genomic_DNA"/>
</dbReference>
<sequence length="128" mass="13921">MSDQEDEGVAKRIVPATETKMRLEEKGKEPTGGANMDPVLKALEVALKKEWNAPALQDVPAAQRASTLKVTLGRDGQTLEVIMSKPSGSAVLDQSVINAGMRVKKISESLPSSFPKDRYTVEVTFHIE</sequence>
<dbReference type="GO" id="GO:0055085">
    <property type="term" value="P:transmembrane transport"/>
    <property type="evidence" value="ECO:0007669"/>
    <property type="project" value="InterPro"/>
</dbReference>
<dbReference type="AlphaFoldDB" id="A0A1T4XH74"/>
<protein>
    <submittedName>
        <fullName evidence="3">TonB C terminal</fullName>
    </submittedName>
</protein>
<keyword evidence="4" id="KW-1185">Reference proteome</keyword>
<evidence type="ECO:0000256" key="1">
    <source>
        <dbReference type="SAM" id="MobiDB-lite"/>
    </source>
</evidence>
<evidence type="ECO:0000313" key="3">
    <source>
        <dbReference type="EMBL" id="SKA88475.1"/>
    </source>
</evidence>
<dbReference type="Gene3D" id="3.30.1150.10">
    <property type="match status" value="1"/>
</dbReference>
<dbReference type="SUPFAM" id="SSF74653">
    <property type="entry name" value="TolA/TonB C-terminal domain"/>
    <property type="match status" value="1"/>
</dbReference>
<gene>
    <name evidence="3" type="ORF">SAMN02745166_01424</name>
</gene>
<dbReference type="InterPro" id="IPR037682">
    <property type="entry name" value="TonB_C"/>
</dbReference>
<name>A0A1T4XH74_9BACT</name>
<accession>A0A1T4XH74</accession>
<dbReference type="PROSITE" id="PS52015">
    <property type="entry name" value="TONB_CTD"/>
    <property type="match status" value="1"/>
</dbReference>
<organism evidence="3 4">
    <name type="scientific">Prosthecobacter debontii</name>
    <dbReference type="NCBI Taxonomy" id="48467"/>
    <lineage>
        <taxon>Bacteria</taxon>
        <taxon>Pseudomonadati</taxon>
        <taxon>Verrucomicrobiota</taxon>
        <taxon>Verrucomicrobiia</taxon>
        <taxon>Verrucomicrobiales</taxon>
        <taxon>Verrucomicrobiaceae</taxon>
        <taxon>Prosthecobacter</taxon>
    </lineage>
</organism>
<evidence type="ECO:0000259" key="2">
    <source>
        <dbReference type="PROSITE" id="PS52015"/>
    </source>
</evidence>
<proteinExistence type="predicted"/>